<keyword evidence="1" id="KW-0833">Ubl conjugation pathway</keyword>
<dbReference type="PANTHER" id="PTHR21497:SF53">
    <property type="entry name" value="E3 UBIQUITIN-PROTEIN LIGASE PRT6"/>
    <property type="match status" value="1"/>
</dbReference>
<protein>
    <recommendedName>
        <fullName evidence="1">E3 ubiquitin-protein ligase</fullName>
        <ecNumber evidence="1">2.3.2.27</ecNumber>
    </recommendedName>
</protein>
<comment type="catalytic activity">
    <reaction evidence="1">
        <text>S-ubiquitinyl-[E2 ubiquitin-conjugating enzyme]-L-cysteine + [acceptor protein]-L-lysine = [E2 ubiquitin-conjugating enzyme]-L-cysteine + N(6)-ubiquitinyl-[acceptor protein]-L-lysine.</text>
        <dbReference type="EC" id="2.3.2.27"/>
    </reaction>
</comment>
<keyword evidence="2" id="KW-0436">Ligase</keyword>
<keyword evidence="3" id="KW-1185">Reference proteome</keyword>
<organism evidence="2 3">
    <name type="scientific">Lithospermum erythrorhizon</name>
    <name type="common">Purple gromwell</name>
    <name type="synonym">Lithospermum officinale var. erythrorhizon</name>
    <dbReference type="NCBI Taxonomy" id="34254"/>
    <lineage>
        <taxon>Eukaryota</taxon>
        <taxon>Viridiplantae</taxon>
        <taxon>Streptophyta</taxon>
        <taxon>Embryophyta</taxon>
        <taxon>Tracheophyta</taxon>
        <taxon>Spermatophyta</taxon>
        <taxon>Magnoliopsida</taxon>
        <taxon>eudicotyledons</taxon>
        <taxon>Gunneridae</taxon>
        <taxon>Pentapetalae</taxon>
        <taxon>asterids</taxon>
        <taxon>lamiids</taxon>
        <taxon>Boraginales</taxon>
        <taxon>Boraginaceae</taxon>
        <taxon>Boraginoideae</taxon>
        <taxon>Lithospermeae</taxon>
        <taxon>Lithospermum</taxon>
    </lineage>
</organism>
<dbReference type="EMBL" id="BAABME010004063">
    <property type="protein sequence ID" value="GAA0161036.1"/>
    <property type="molecule type" value="Genomic_DNA"/>
</dbReference>
<name>A0AAV3QCP6_LITER</name>
<keyword evidence="1" id="KW-0479">Metal-binding</keyword>
<evidence type="ECO:0000256" key="1">
    <source>
        <dbReference type="RuleBase" id="RU366018"/>
    </source>
</evidence>
<evidence type="ECO:0000313" key="3">
    <source>
        <dbReference type="Proteomes" id="UP001454036"/>
    </source>
</evidence>
<evidence type="ECO:0000313" key="2">
    <source>
        <dbReference type="EMBL" id="GAA0161036.1"/>
    </source>
</evidence>
<dbReference type="GO" id="GO:0005737">
    <property type="term" value="C:cytoplasm"/>
    <property type="evidence" value="ECO:0007669"/>
    <property type="project" value="TreeGrafter"/>
</dbReference>
<accession>A0AAV3QCP6</accession>
<dbReference type="Proteomes" id="UP001454036">
    <property type="component" value="Unassembled WGS sequence"/>
</dbReference>
<dbReference type="GO" id="GO:0016874">
    <property type="term" value="F:ligase activity"/>
    <property type="evidence" value="ECO:0007669"/>
    <property type="project" value="UniProtKB-KW"/>
</dbReference>
<dbReference type="GO" id="GO:0008270">
    <property type="term" value="F:zinc ion binding"/>
    <property type="evidence" value="ECO:0007669"/>
    <property type="project" value="UniProtKB-UniRule"/>
</dbReference>
<dbReference type="GO" id="GO:0016567">
    <property type="term" value="P:protein ubiquitination"/>
    <property type="evidence" value="ECO:0007669"/>
    <property type="project" value="UniProtKB-UniRule"/>
</dbReference>
<dbReference type="EC" id="2.3.2.27" evidence="1"/>
<dbReference type="PANTHER" id="PTHR21497">
    <property type="entry name" value="UBIQUITIN LIGASE E3 ALPHA-RELATED"/>
    <property type="match status" value="1"/>
</dbReference>
<keyword evidence="1" id="KW-0863">Zinc-finger</keyword>
<gene>
    <name evidence="2" type="ORF">LIER_17448</name>
</gene>
<dbReference type="GO" id="GO:0000151">
    <property type="term" value="C:ubiquitin ligase complex"/>
    <property type="evidence" value="ECO:0007669"/>
    <property type="project" value="TreeGrafter"/>
</dbReference>
<dbReference type="AlphaFoldDB" id="A0AAV3QCP6"/>
<dbReference type="InterPro" id="IPR039164">
    <property type="entry name" value="UBR1-like"/>
</dbReference>
<keyword evidence="1" id="KW-0808">Transferase</keyword>
<comment type="similarity">
    <text evidence="1">Belongs to the E3 ubiquitin-protein ligase UBR1-like family.</text>
</comment>
<proteinExistence type="inferred from homology"/>
<keyword evidence="1" id="KW-0862">Zinc</keyword>
<comment type="caution">
    <text evidence="2">The sequence shown here is derived from an EMBL/GenBank/DDBJ whole genome shotgun (WGS) entry which is preliminary data.</text>
</comment>
<comment type="pathway">
    <text evidence="1">Protein modification; protein ubiquitination.</text>
</comment>
<reference evidence="2 3" key="1">
    <citation type="submission" date="2024-01" db="EMBL/GenBank/DDBJ databases">
        <title>The complete chloroplast genome sequence of Lithospermum erythrorhizon: insights into the phylogenetic relationship among Boraginaceae species and the maternal lineages of purple gromwells.</title>
        <authorList>
            <person name="Okada T."/>
            <person name="Watanabe K."/>
        </authorList>
    </citation>
    <scope>NUCLEOTIDE SEQUENCE [LARGE SCALE GENOMIC DNA]</scope>
</reference>
<dbReference type="GO" id="GO:0071596">
    <property type="term" value="P:ubiquitin-dependent protein catabolic process via the N-end rule pathway"/>
    <property type="evidence" value="ECO:0007669"/>
    <property type="project" value="UniProtKB-UniRule"/>
</dbReference>
<dbReference type="GO" id="GO:0061630">
    <property type="term" value="F:ubiquitin protein ligase activity"/>
    <property type="evidence" value="ECO:0007669"/>
    <property type="project" value="UniProtKB-UniRule"/>
</dbReference>
<comment type="function">
    <text evidence="1">Ubiquitin ligase protein which is a component of the N-end rule pathway. Recognizes and binds to proteins bearing specific N-terminal residues that are destabilizing according to the N-end rule, leading to their ubiquitination and subsequent degradation.</text>
</comment>
<sequence length="351" mass="40839">MIPKLPEKISNLIMPVMDQLLSYWKKSLMNAETKDRLMVRHPELVNEITISIVDMFMELHSHSYSMFRFLCERVLSARLLAIIVRAEGVLTGYAVNEVHKLVLKFMYNQHFKYNLGKFFMTNYSEILKHAMRFVQKFATKIITDPILATPLVDECNGLSILFDSLEHVFSTCAGEDNILQVSKLTDWNNATFMVLKHIRLFMSHSKVTKYMLHDKGGILRSWMKLLSFVQGMNPLKRQKSIHIEEANTNVSLPFSLSLSIAKINSLLVAGAFANINNFEDQDNVRHWKVSRLSGESSSIFSSSLVQLTHECMMALEDWFRVENKEWGILWSRFRVENKEWTINTNIYENLW</sequence>